<feature type="transmembrane region" description="Helical" evidence="14">
    <location>
        <begin position="49"/>
        <end position="68"/>
    </location>
</feature>
<comment type="similarity">
    <text evidence="3">Belongs to the glycosyltransferase 85 family.</text>
</comment>
<feature type="transmembrane region" description="Helical" evidence="14">
    <location>
        <begin position="80"/>
        <end position="99"/>
    </location>
</feature>
<evidence type="ECO:0000256" key="9">
    <source>
        <dbReference type="ARBA" id="ARBA00022989"/>
    </source>
</evidence>
<evidence type="ECO:0000256" key="5">
    <source>
        <dbReference type="ARBA" id="ARBA00020482"/>
    </source>
</evidence>
<dbReference type="InterPro" id="IPR020959">
    <property type="entry name" value="ArabinofuranosylTrfase_AftA_C"/>
</dbReference>
<feature type="compositionally biased region" description="Basic and acidic residues" evidence="13">
    <location>
        <begin position="1"/>
        <end position="14"/>
    </location>
</feature>
<dbReference type="EC" id="2.4.2.46" evidence="4"/>
<feature type="transmembrane region" description="Helical" evidence="14">
    <location>
        <begin position="269"/>
        <end position="301"/>
    </location>
</feature>
<feature type="transmembrane region" description="Helical" evidence="14">
    <location>
        <begin position="421"/>
        <end position="442"/>
    </location>
</feature>
<evidence type="ECO:0000256" key="8">
    <source>
        <dbReference type="ARBA" id="ARBA00022692"/>
    </source>
</evidence>
<comment type="caution">
    <text evidence="17">The sequence shown here is derived from an EMBL/GenBank/DDBJ whole genome shotgun (WGS) entry which is preliminary data.</text>
</comment>
<evidence type="ECO:0000256" key="3">
    <source>
        <dbReference type="ARBA" id="ARBA00009655"/>
    </source>
</evidence>
<evidence type="ECO:0000256" key="6">
    <source>
        <dbReference type="ARBA" id="ARBA00022475"/>
    </source>
</evidence>
<evidence type="ECO:0000313" key="17">
    <source>
        <dbReference type="EMBL" id="MEE6306927.1"/>
    </source>
</evidence>
<feature type="transmembrane region" description="Helical" evidence="14">
    <location>
        <begin position="356"/>
        <end position="377"/>
    </location>
</feature>
<evidence type="ECO:0000256" key="14">
    <source>
        <dbReference type="SAM" id="Phobius"/>
    </source>
</evidence>
<evidence type="ECO:0000256" key="7">
    <source>
        <dbReference type="ARBA" id="ARBA00022679"/>
    </source>
</evidence>
<comment type="pathway">
    <text evidence="2">Cell wall biogenesis; cell wall polysaccharide biosynthesis.</text>
</comment>
<dbReference type="Pfam" id="PF12250">
    <property type="entry name" value="AftA_N"/>
    <property type="match status" value="1"/>
</dbReference>
<evidence type="ECO:0000256" key="4">
    <source>
        <dbReference type="ARBA" id="ARBA00012037"/>
    </source>
</evidence>
<reference evidence="17 18" key="1">
    <citation type="submission" date="2024-01" db="EMBL/GenBank/DDBJ databases">
        <title>Genome insights into Plantactinospora veratri sp. nov.</title>
        <authorList>
            <person name="Wang L."/>
        </authorList>
    </citation>
    <scope>NUCLEOTIDE SEQUENCE [LARGE SCALE GENOMIC DNA]</scope>
    <source>
        <strain evidence="17 18">NEAU-FHS4</strain>
    </source>
</reference>
<keyword evidence="8 14" id="KW-0812">Transmembrane</keyword>
<keyword evidence="9 14" id="KW-1133">Transmembrane helix</keyword>
<feature type="region of interest" description="Disordered" evidence="13">
    <location>
        <begin position="1"/>
        <end position="34"/>
    </location>
</feature>
<evidence type="ECO:0000259" key="15">
    <source>
        <dbReference type="Pfam" id="PF12249"/>
    </source>
</evidence>
<dbReference type="Pfam" id="PF12249">
    <property type="entry name" value="AftA_C"/>
    <property type="match status" value="1"/>
</dbReference>
<dbReference type="Proteomes" id="UP001339911">
    <property type="component" value="Unassembled WGS sequence"/>
</dbReference>
<dbReference type="EMBL" id="JAZGQL010000005">
    <property type="protein sequence ID" value="MEE6306927.1"/>
    <property type="molecule type" value="Genomic_DNA"/>
</dbReference>
<feature type="transmembrane region" description="Helical" evidence="14">
    <location>
        <begin position="111"/>
        <end position="130"/>
    </location>
</feature>
<feature type="compositionally biased region" description="Pro residues" evidence="13">
    <location>
        <begin position="15"/>
        <end position="27"/>
    </location>
</feature>
<feature type="transmembrane region" description="Helical" evidence="14">
    <location>
        <begin position="454"/>
        <end position="475"/>
    </location>
</feature>
<feature type="transmembrane region" description="Helical" evidence="14">
    <location>
        <begin position="389"/>
        <end position="409"/>
    </location>
</feature>
<feature type="domain" description="Arabinofuranosyltransferase AftA C-terminal" evidence="15">
    <location>
        <begin position="502"/>
        <end position="647"/>
    </location>
</feature>
<feature type="transmembrane region" description="Helical" evidence="14">
    <location>
        <begin position="237"/>
        <end position="257"/>
    </location>
</feature>
<gene>
    <name evidence="17" type="ORF">V1634_08835</name>
</gene>
<feature type="transmembrane region" description="Helical" evidence="14">
    <location>
        <begin position="313"/>
        <end position="336"/>
    </location>
</feature>
<keyword evidence="10 14" id="KW-0472">Membrane</keyword>
<evidence type="ECO:0000259" key="16">
    <source>
        <dbReference type="Pfam" id="PF12250"/>
    </source>
</evidence>
<evidence type="ECO:0000256" key="1">
    <source>
        <dbReference type="ARBA" id="ARBA00004651"/>
    </source>
</evidence>
<feature type="transmembrane region" description="Helical" evidence="14">
    <location>
        <begin position="192"/>
        <end position="210"/>
    </location>
</feature>
<sequence>MEHGVADQDQRARPPEPPATGPEPPGAGPAGAGSATTFVRRGLSALRPLLFAGAAGLVVLAIHALAVRAGVSPRSGRTEYGLHTAALLVAALAVLAVWWARRRGQTWDADLLPALFGGLAALTLLTALHGTPFDANGLQGDQTFRTAIVTRFADSWRLADYTYRDLPAYYAPGFFWLLGRAADLAGVAPWKMLKYGLVAAGFLTPLLSYLCWRRLVPLRVAALISAVPLVAPELYESYGWLVLVAIVPWWLEAVHGLTRPGLRPRHPVLLGLIGALLFCVYYYYFFLFVIVFALFLAVQWWRAEFSWRVAGRGLGVLGIAAAGAAPYWAPLAWNFLTAERFESLNNRWITLNSGDLALPMLSPSVLGALCLFGLGFLVVTLREALSRSLLIVLVSLYVWHALGWLLAAVDMPLMSFRMKALVPVVLLAGAAMGLVRLTRYAMDRLPAATVSTGQLYRVVALGGVLLAVFATDRFVTTVVDDDRIRVAHNETFPDGRLPGFHDEEAKPKLPAAEAVHAVISERYRGSGHPVVLSDRANLFAFYPYYGFVQWTANYSHPTARYHERLDFLDEVARAGGPAEFAGRTADNPYDRIDVLVLRVEKDNLIFHSSDDAFPFGTRGRTVRIPVRLIGAEHFASTTIDGYLVAVRRP</sequence>
<evidence type="ECO:0000313" key="18">
    <source>
        <dbReference type="Proteomes" id="UP001339911"/>
    </source>
</evidence>
<name>A0ABU7SAK9_9ACTN</name>
<evidence type="ECO:0000256" key="12">
    <source>
        <dbReference type="ARBA" id="ARBA00034030"/>
    </source>
</evidence>
<dbReference type="InterPro" id="IPR020963">
    <property type="entry name" value="ArabinofuranosylTrfase_AftA_N"/>
</dbReference>
<proteinExistence type="inferred from homology"/>
<keyword evidence="18" id="KW-1185">Reference proteome</keyword>
<comment type="catalytic activity">
    <reaction evidence="12">
        <text>Adds an alpha-D-arabinofuranosyl group from trans,octacis-decaprenylphospho-beta-D-arabinofuranose at the 5-O-position of the eighth, tenth and twelfth galactofuranose unit of the galactofuranan chain of [beta-D-galactofuranosyl-(1-&gt;5)-beta-D-galactofuranosyl-(1-&gt;6)]14-beta-D-galactofuranosyl-(1-&gt;5)-beta-D-galactofuranosyl-(1-&gt;4)-alpha-L-rhamnopyranosyl-(1-&gt;3)-N-acetyl-alpha-D-glucosaminyl-diphospho-trans,octacis-decaprenol.</text>
        <dbReference type="EC" id="2.4.2.46"/>
    </reaction>
</comment>
<keyword evidence="7" id="KW-0808">Transferase</keyword>
<feature type="domain" description="Arabinofuranosyltransferase AftA N-terminal" evidence="16">
    <location>
        <begin position="85"/>
        <end position="466"/>
    </location>
</feature>
<evidence type="ECO:0000256" key="10">
    <source>
        <dbReference type="ARBA" id="ARBA00023136"/>
    </source>
</evidence>
<accession>A0ABU7SAK9</accession>
<evidence type="ECO:0000256" key="13">
    <source>
        <dbReference type="SAM" id="MobiDB-lite"/>
    </source>
</evidence>
<dbReference type="RefSeq" id="WP_331207245.1">
    <property type="nucleotide sequence ID" value="NZ_JAZGQL010000005.1"/>
</dbReference>
<evidence type="ECO:0000256" key="2">
    <source>
        <dbReference type="ARBA" id="ARBA00004776"/>
    </source>
</evidence>
<keyword evidence="6" id="KW-1003">Cell membrane</keyword>
<comment type="subcellular location">
    <subcellularLocation>
        <location evidence="1">Cell membrane</location>
        <topology evidence="1">Multi-pass membrane protein</topology>
    </subcellularLocation>
</comment>
<evidence type="ECO:0000256" key="11">
    <source>
        <dbReference type="ARBA" id="ARBA00033184"/>
    </source>
</evidence>
<organism evidence="17 18">
    <name type="scientific">Plantactinospora veratri</name>
    <dbReference type="NCBI Taxonomy" id="1436122"/>
    <lineage>
        <taxon>Bacteria</taxon>
        <taxon>Bacillati</taxon>
        <taxon>Actinomycetota</taxon>
        <taxon>Actinomycetes</taxon>
        <taxon>Micromonosporales</taxon>
        <taxon>Micromonosporaceae</taxon>
        <taxon>Plantactinospora</taxon>
    </lineage>
</organism>
<protein>
    <recommendedName>
        <fullName evidence="5">Galactan 5-O-arabinofuranosyltransferase</fullName>
        <ecNumber evidence="4">2.4.2.46</ecNumber>
    </recommendedName>
    <alternativeName>
        <fullName evidence="11">Arabinofuranosyltransferase AftA</fullName>
    </alternativeName>
</protein>